<name>A0A085WFT3_9BACT</name>
<dbReference type="EMBL" id="JMCB01000010">
    <property type="protein sequence ID" value="KFE66546.1"/>
    <property type="molecule type" value="Genomic_DNA"/>
</dbReference>
<gene>
    <name evidence="1" type="ORF">DB31_1019</name>
</gene>
<accession>A0A085WFT3</accession>
<organism evidence="1 2">
    <name type="scientific">Hyalangium minutum</name>
    <dbReference type="NCBI Taxonomy" id="394096"/>
    <lineage>
        <taxon>Bacteria</taxon>
        <taxon>Pseudomonadati</taxon>
        <taxon>Myxococcota</taxon>
        <taxon>Myxococcia</taxon>
        <taxon>Myxococcales</taxon>
        <taxon>Cystobacterineae</taxon>
        <taxon>Archangiaceae</taxon>
        <taxon>Hyalangium</taxon>
    </lineage>
</organism>
<comment type="caution">
    <text evidence="1">The sequence shown here is derived from an EMBL/GenBank/DDBJ whole genome shotgun (WGS) entry which is preliminary data.</text>
</comment>
<proteinExistence type="predicted"/>
<evidence type="ECO:0000313" key="1">
    <source>
        <dbReference type="EMBL" id="KFE66546.1"/>
    </source>
</evidence>
<evidence type="ECO:0000313" key="2">
    <source>
        <dbReference type="Proteomes" id="UP000028725"/>
    </source>
</evidence>
<dbReference type="Proteomes" id="UP000028725">
    <property type="component" value="Unassembled WGS sequence"/>
</dbReference>
<keyword evidence="2" id="KW-1185">Reference proteome</keyword>
<protein>
    <submittedName>
        <fullName evidence="1">Uncharacterized protein</fullName>
    </submittedName>
</protein>
<reference evidence="1 2" key="1">
    <citation type="submission" date="2014-04" db="EMBL/GenBank/DDBJ databases">
        <title>Genome assembly of Hyalangium minutum DSM 14724.</title>
        <authorList>
            <person name="Sharma G."/>
            <person name="Subramanian S."/>
        </authorList>
    </citation>
    <scope>NUCLEOTIDE SEQUENCE [LARGE SCALE GENOMIC DNA]</scope>
    <source>
        <strain evidence="1 2">DSM 14724</strain>
    </source>
</reference>
<dbReference type="STRING" id="394096.DB31_1019"/>
<dbReference type="AlphaFoldDB" id="A0A085WFT3"/>
<sequence length="202" mass="23342">MHLYERAVRSAALAIFKHGGSPLAEEAKELGKEAVVRLVKVLAERSFRHPQALPAYLYSIIETVLRERRRLVLQVARDEGEAQRLEGVPAPAPMEELNQYPWFLRLALSAAQSCGLSARDLDVFWTVQERSTVNQKERTAVYEELATKHGASHDRIRGIYFTARKRIRKRITVLLAEYPRMQQLDFYKHTRLLENMRQMGRG</sequence>